<dbReference type="Pfam" id="PF01425">
    <property type="entry name" value="Amidase"/>
    <property type="match status" value="1"/>
</dbReference>
<dbReference type="PANTHER" id="PTHR43372:SF3">
    <property type="entry name" value="AT07710P-RELATED"/>
    <property type="match status" value="1"/>
</dbReference>
<protein>
    <submittedName>
        <fullName evidence="2">Fatty-acid amide hydrolase 2-B</fullName>
    </submittedName>
</protein>
<dbReference type="OrthoDB" id="6428749at2759"/>
<proteinExistence type="predicted"/>
<evidence type="ECO:0000259" key="1">
    <source>
        <dbReference type="Pfam" id="PF01425"/>
    </source>
</evidence>
<dbReference type="EMBL" id="BMAO01005693">
    <property type="protein sequence ID" value="GFR03215.1"/>
    <property type="molecule type" value="Genomic_DNA"/>
</dbReference>
<dbReference type="PANTHER" id="PTHR43372">
    <property type="entry name" value="FATTY-ACID AMIDE HYDROLASE"/>
    <property type="match status" value="1"/>
</dbReference>
<dbReference type="SUPFAM" id="SSF75304">
    <property type="entry name" value="Amidase signature (AS) enzymes"/>
    <property type="match status" value="1"/>
</dbReference>
<dbReference type="InterPro" id="IPR023631">
    <property type="entry name" value="Amidase_dom"/>
</dbReference>
<evidence type="ECO:0000313" key="2">
    <source>
        <dbReference type="EMBL" id="GFR03215.1"/>
    </source>
</evidence>
<accession>A0A8X6GJH5</accession>
<dbReference type="AlphaFoldDB" id="A0A8X6GJH5"/>
<sequence length="216" mass="24336">MIIKNIRLSTFGKAILSRLQIASNAVSTMMNIIYRIVEYIFHFVRIIVHPLLAVWHGGKGKTVPPVQNPLLLKSATKLAEEIREGKLKSEDVIEAYIERISVVDPYINATVERSIDVALKEAREVDSLVASGKYTKEQLAVEKPLLGVPFSVKLLFSVKANVILLPSSAVSRDKGGTKAWSFMYPNKKKSHGVRSVERGWHHKTITSYLEVRPFRR</sequence>
<evidence type="ECO:0000313" key="3">
    <source>
        <dbReference type="Proteomes" id="UP000887116"/>
    </source>
</evidence>
<gene>
    <name evidence="2" type="primary">faah2b_1</name>
    <name evidence="2" type="ORF">TNCT_678111</name>
</gene>
<feature type="domain" description="Amidase" evidence="1">
    <location>
        <begin position="91"/>
        <end position="159"/>
    </location>
</feature>
<organism evidence="2 3">
    <name type="scientific">Trichonephila clavata</name>
    <name type="common">Joro spider</name>
    <name type="synonym">Nephila clavata</name>
    <dbReference type="NCBI Taxonomy" id="2740835"/>
    <lineage>
        <taxon>Eukaryota</taxon>
        <taxon>Metazoa</taxon>
        <taxon>Ecdysozoa</taxon>
        <taxon>Arthropoda</taxon>
        <taxon>Chelicerata</taxon>
        <taxon>Arachnida</taxon>
        <taxon>Araneae</taxon>
        <taxon>Araneomorphae</taxon>
        <taxon>Entelegynae</taxon>
        <taxon>Araneoidea</taxon>
        <taxon>Nephilidae</taxon>
        <taxon>Trichonephila</taxon>
    </lineage>
</organism>
<reference evidence="2" key="1">
    <citation type="submission" date="2020-07" db="EMBL/GenBank/DDBJ databases">
        <title>Multicomponent nature underlies the extraordinary mechanical properties of spider dragline silk.</title>
        <authorList>
            <person name="Kono N."/>
            <person name="Nakamura H."/>
            <person name="Mori M."/>
            <person name="Yoshida Y."/>
            <person name="Ohtoshi R."/>
            <person name="Malay A.D."/>
            <person name="Moran D.A.P."/>
            <person name="Tomita M."/>
            <person name="Numata K."/>
            <person name="Arakawa K."/>
        </authorList>
    </citation>
    <scope>NUCLEOTIDE SEQUENCE</scope>
</reference>
<comment type="caution">
    <text evidence="2">The sequence shown here is derived from an EMBL/GenBank/DDBJ whole genome shotgun (WGS) entry which is preliminary data.</text>
</comment>
<dbReference type="Gene3D" id="3.90.1300.10">
    <property type="entry name" value="Amidase signature (AS) domain"/>
    <property type="match status" value="1"/>
</dbReference>
<dbReference type="Proteomes" id="UP000887116">
    <property type="component" value="Unassembled WGS sequence"/>
</dbReference>
<keyword evidence="3" id="KW-1185">Reference proteome</keyword>
<dbReference type="InterPro" id="IPR052739">
    <property type="entry name" value="FAAH2"/>
</dbReference>
<keyword evidence="2" id="KW-0378">Hydrolase</keyword>
<dbReference type="GO" id="GO:0012505">
    <property type="term" value="C:endomembrane system"/>
    <property type="evidence" value="ECO:0007669"/>
    <property type="project" value="TreeGrafter"/>
</dbReference>
<dbReference type="GO" id="GO:0016787">
    <property type="term" value="F:hydrolase activity"/>
    <property type="evidence" value="ECO:0007669"/>
    <property type="project" value="UniProtKB-KW"/>
</dbReference>
<dbReference type="InterPro" id="IPR036928">
    <property type="entry name" value="AS_sf"/>
</dbReference>
<name>A0A8X6GJH5_TRICU</name>